<feature type="transmembrane region" description="Helical" evidence="1">
    <location>
        <begin position="160"/>
        <end position="193"/>
    </location>
</feature>
<dbReference type="AlphaFoldDB" id="A0A7T5ENV4"/>
<dbReference type="Proteomes" id="UP000595847">
    <property type="component" value="Chromosome"/>
</dbReference>
<name>A0A7T5ENV4_9BACL</name>
<protein>
    <submittedName>
        <fullName evidence="3">CPBP family intramembrane metalloprotease</fullName>
    </submittedName>
</protein>
<dbReference type="GO" id="GO:0008237">
    <property type="term" value="F:metallopeptidase activity"/>
    <property type="evidence" value="ECO:0007669"/>
    <property type="project" value="UniProtKB-KW"/>
</dbReference>
<feature type="transmembrane region" description="Helical" evidence="1">
    <location>
        <begin position="205"/>
        <end position="225"/>
    </location>
</feature>
<evidence type="ECO:0000313" key="6">
    <source>
        <dbReference type="Proteomes" id="UP000677234"/>
    </source>
</evidence>
<dbReference type="EMBL" id="CP073708">
    <property type="protein sequence ID" value="QUO43013.1"/>
    <property type="molecule type" value="Genomic_DNA"/>
</dbReference>
<organism evidence="3 5">
    <name type="scientific">Brevibacillus composti</name>
    <dbReference type="NCBI Taxonomy" id="2796470"/>
    <lineage>
        <taxon>Bacteria</taxon>
        <taxon>Bacillati</taxon>
        <taxon>Bacillota</taxon>
        <taxon>Bacilli</taxon>
        <taxon>Bacillales</taxon>
        <taxon>Paenibacillaceae</taxon>
        <taxon>Brevibacillus</taxon>
    </lineage>
</organism>
<dbReference type="EMBL" id="CP066308">
    <property type="protein sequence ID" value="QQE75987.1"/>
    <property type="molecule type" value="Genomic_DNA"/>
</dbReference>
<dbReference type="GO" id="GO:0004175">
    <property type="term" value="F:endopeptidase activity"/>
    <property type="evidence" value="ECO:0007669"/>
    <property type="project" value="UniProtKB-ARBA"/>
</dbReference>
<feature type="transmembrane region" description="Helical" evidence="1">
    <location>
        <begin position="32"/>
        <end position="53"/>
    </location>
</feature>
<reference evidence="4" key="2">
    <citation type="submission" date="2021-04" db="EMBL/GenBank/DDBJ databases">
        <title>Brevibacillus composti FJAT-54423, complete genome.</title>
        <authorList>
            <person name="Tang R."/>
        </authorList>
    </citation>
    <scope>NUCLEOTIDE SEQUENCE</scope>
    <source>
        <strain evidence="4">FJAT-54424</strain>
    </source>
</reference>
<accession>A0A7T5ENV4</accession>
<evidence type="ECO:0000256" key="1">
    <source>
        <dbReference type="SAM" id="Phobius"/>
    </source>
</evidence>
<dbReference type="InterPro" id="IPR003675">
    <property type="entry name" value="Rce1/LyrA-like_dom"/>
</dbReference>
<feature type="transmembrane region" description="Helical" evidence="1">
    <location>
        <begin position="116"/>
        <end position="140"/>
    </location>
</feature>
<dbReference type="Proteomes" id="UP000677234">
    <property type="component" value="Chromosome"/>
</dbReference>
<feature type="domain" description="CAAX prenyl protease 2/Lysostaphin resistance protein A-like" evidence="2">
    <location>
        <begin position="117"/>
        <end position="215"/>
    </location>
</feature>
<feature type="transmembrane region" description="Helical" evidence="1">
    <location>
        <begin position="6"/>
        <end position="25"/>
    </location>
</feature>
<keyword evidence="6" id="KW-1185">Reference proteome</keyword>
<keyword evidence="3" id="KW-0645">Protease</keyword>
<keyword evidence="3" id="KW-0378">Hydrolase</keyword>
<dbReference type="GO" id="GO:0080120">
    <property type="term" value="P:CAAX-box protein maturation"/>
    <property type="evidence" value="ECO:0007669"/>
    <property type="project" value="UniProtKB-ARBA"/>
</dbReference>
<keyword evidence="1" id="KW-0472">Membrane</keyword>
<dbReference type="GO" id="GO:0006508">
    <property type="term" value="P:proteolysis"/>
    <property type="evidence" value="ECO:0007669"/>
    <property type="project" value="UniProtKB-KW"/>
</dbReference>
<proteinExistence type="predicted"/>
<gene>
    <name evidence="3" type="ORF">JD108_09035</name>
    <name evidence="4" type="ORF">KDJ56_08715</name>
</gene>
<dbReference type="RefSeq" id="WP_198829497.1">
    <property type="nucleotide sequence ID" value="NZ_CP066308.1"/>
</dbReference>
<evidence type="ECO:0000259" key="2">
    <source>
        <dbReference type="Pfam" id="PF02517"/>
    </source>
</evidence>
<evidence type="ECO:0000313" key="3">
    <source>
        <dbReference type="EMBL" id="QQE75987.1"/>
    </source>
</evidence>
<sequence length="226" mass="25739">MKRKPVLLLLLAYGFAATLSVFYGLVEKRSLFVTFVSFHLLVCLLVPILHGWWEQELSLQWRKAWVPLDKEGIAYGLAIGVMLMTGIIAGAWLLLEGEVHAVHIRLVLETWGLTRQLLLPFSLYLVVVNSLLEELLWRGFVLERLLASLNRIQAVVVSSFFYSLYHLIIAVVLFGLFWGGVITLLVFGAGLLWGWMKRWYPAAYATWLSHLLADLGIIAVLVIWIY</sequence>
<keyword evidence="3" id="KW-0482">Metalloprotease</keyword>
<feature type="transmembrane region" description="Helical" evidence="1">
    <location>
        <begin position="73"/>
        <end position="95"/>
    </location>
</feature>
<keyword evidence="1" id="KW-1133">Transmembrane helix</keyword>
<evidence type="ECO:0000313" key="4">
    <source>
        <dbReference type="EMBL" id="QUO43013.1"/>
    </source>
</evidence>
<dbReference type="KEGG" id="bcop:JD108_09035"/>
<keyword evidence="1" id="KW-0812">Transmembrane</keyword>
<reference evidence="3 5" key="1">
    <citation type="submission" date="2020-12" db="EMBL/GenBank/DDBJ databases">
        <title>strain FJAT-54423T represents a novel species of the genus Brevibacillus.</title>
        <authorList>
            <person name="Tang R."/>
        </authorList>
    </citation>
    <scope>NUCLEOTIDE SEQUENCE [LARGE SCALE GENOMIC DNA]</scope>
    <source>
        <strain evidence="3 5">FJAT-54423</strain>
    </source>
</reference>
<dbReference type="Pfam" id="PF02517">
    <property type="entry name" value="Rce1-like"/>
    <property type="match status" value="1"/>
</dbReference>
<evidence type="ECO:0000313" key="5">
    <source>
        <dbReference type="Proteomes" id="UP000595847"/>
    </source>
</evidence>